<protein>
    <submittedName>
        <fullName evidence="1">Uncharacterized protein</fullName>
    </submittedName>
</protein>
<reference evidence="1 2" key="1">
    <citation type="submission" date="2018-01" db="EMBL/GenBank/DDBJ databases">
        <title>Successful Treatment of Persistent Burkholderia cepacia Bacteremia with Ceftazidime-Avibactam.</title>
        <authorList>
            <person name="Tamma P."/>
            <person name="Fan Y."/>
            <person name="Bergman Y."/>
            <person name="Sick-Samuels A."/>
            <person name="Hsu A."/>
            <person name="Timp W."/>
            <person name="Simner P."/>
        </authorList>
    </citation>
    <scope>NUCLEOTIDE SEQUENCE [LARGE SCALE GENOMIC DNA]</scope>
    <source>
        <strain evidence="1 2">170816</strain>
    </source>
</reference>
<dbReference type="AlphaFoldDB" id="A0A2S5DW21"/>
<evidence type="ECO:0000313" key="1">
    <source>
        <dbReference type="EMBL" id="POZ83294.1"/>
    </source>
</evidence>
<accession>A0A2S5DW21</accession>
<dbReference type="EMBL" id="PQVP01000002">
    <property type="protein sequence ID" value="POZ83294.1"/>
    <property type="molecule type" value="Genomic_DNA"/>
</dbReference>
<organism evidence="1 2">
    <name type="scientific">Burkholderia contaminans</name>
    <dbReference type="NCBI Taxonomy" id="488447"/>
    <lineage>
        <taxon>Bacteria</taxon>
        <taxon>Pseudomonadati</taxon>
        <taxon>Pseudomonadota</taxon>
        <taxon>Betaproteobacteria</taxon>
        <taxon>Burkholderiales</taxon>
        <taxon>Burkholderiaceae</taxon>
        <taxon>Burkholderia</taxon>
        <taxon>Burkholderia cepacia complex</taxon>
    </lineage>
</organism>
<comment type="caution">
    <text evidence="1">The sequence shown here is derived from an EMBL/GenBank/DDBJ whole genome shotgun (WGS) entry which is preliminary data.</text>
</comment>
<gene>
    <name evidence="1" type="ORF">C3743_24505</name>
</gene>
<dbReference type="Proteomes" id="UP000238655">
    <property type="component" value="Chromosome 1"/>
</dbReference>
<evidence type="ECO:0000313" key="2">
    <source>
        <dbReference type="Proteomes" id="UP000238655"/>
    </source>
</evidence>
<proteinExistence type="predicted"/>
<sequence>MRAMSDNFTWLIDPAVSLDAAPAQAQRMIAWLQAAGIVGTATRVGDLYREWGKTCGLKESHLTAIDRTGYPPGPHHANACDARANLPPSIPNWLEVAVERRIFDAGGNGLEIFCRACNAEQTALGDAWGDAFSDWFKGDDAAPLVCGACGHRQAVTQWRYDPPWAFGNLGFNFQNWLLSDAFIAEFTAAYGQPLAVVHQHI</sequence>
<name>A0A2S5DW21_9BURK</name>